<dbReference type="PROSITE" id="PS51257">
    <property type="entry name" value="PROKAR_LIPOPROTEIN"/>
    <property type="match status" value="1"/>
</dbReference>
<name>A0A5S3N096_9FLAO</name>
<accession>A0A5S3N096</accession>
<comment type="caution">
    <text evidence="1">The sequence shown here is derived from an EMBL/GenBank/DDBJ whole genome shotgun (WGS) entry which is preliminary data.</text>
</comment>
<evidence type="ECO:0000313" key="1">
    <source>
        <dbReference type="EMBL" id="TMM28658.1"/>
    </source>
</evidence>
<dbReference type="Proteomes" id="UP000307140">
    <property type="component" value="Unassembled WGS sequence"/>
</dbReference>
<organism evidence="1 2">
    <name type="scientific">Polaribacter aestuariivivens</name>
    <dbReference type="NCBI Taxonomy" id="2304626"/>
    <lineage>
        <taxon>Bacteria</taxon>
        <taxon>Pseudomonadati</taxon>
        <taxon>Bacteroidota</taxon>
        <taxon>Flavobacteriia</taxon>
        <taxon>Flavobacteriales</taxon>
        <taxon>Flavobacteriaceae</taxon>
    </lineage>
</organism>
<gene>
    <name evidence="1" type="ORF">FDT66_13730</name>
</gene>
<reference evidence="1 2" key="1">
    <citation type="submission" date="2019-05" db="EMBL/GenBank/DDBJ databases">
        <title>Polaribacter aestuariivivens sp. nov., isolated from a tidal flat.</title>
        <authorList>
            <person name="Yoon J.-H."/>
        </authorList>
    </citation>
    <scope>NUCLEOTIDE SEQUENCE [LARGE SCALE GENOMIC DNA]</scope>
    <source>
        <strain evidence="1 2">DBTF-3</strain>
    </source>
</reference>
<dbReference type="EMBL" id="VANR01000008">
    <property type="protein sequence ID" value="TMM28658.1"/>
    <property type="molecule type" value="Genomic_DNA"/>
</dbReference>
<dbReference type="AlphaFoldDB" id="A0A5S3N096"/>
<dbReference type="RefSeq" id="WP_138537518.1">
    <property type="nucleotide sequence ID" value="NZ_VANR01000008.1"/>
</dbReference>
<protein>
    <submittedName>
        <fullName evidence="1">Uncharacterized protein</fullName>
    </submittedName>
</protein>
<sequence>MKNIILVLFLILGISCKKDKIKDEVLEQSEYETVKLLGKKSNLNISILLDLSDRINPKLHPNNTMDIYKRDIGYIKSIAQTFEIHVRNKKTRRINDKIQLFIDPEPEEKELNKKIKDLKINFTRSNAKRNSILQTSKKYEKITESIYESAIKDNSYIGSDIWRFFKNKVEDYCVEDGYRNILIILTDGYMYHKNSKKRNGNRSSYLTHNFIKNNRISNVDIPIKDFGYISNVKDLSNLEILVLGINPYEGNLNDEEIIHSYFEKWFKEMNVKKFDTKNTDLPSNTEKIIRKFIFESK</sequence>
<dbReference type="OrthoDB" id="945646at2"/>
<evidence type="ECO:0000313" key="2">
    <source>
        <dbReference type="Proteomes" id="UP000307140"/>
    </source>
</evidence>
<proteinExistence type="predicted"/>
<keyword evidence="2" id="KW-1185">Reference proteome</keyword>